<keyword evidence="1" id="KW-1133">Transmembrane helix</keyword>
<evidence type="ECO:0000313" key="3">
    <source>
        <dbReference type="Proteomes" id="UP000285860"/>
    </source>
</evidence>
<gene>
    <name evidence="2" type="ORF">BFJ68_g17056</name>
</gene>
<feature type="transmembrane region" description="Helical" evidence="1">
    <location>
        <begin position="225"/>
        <end position="244"/>
    </location>
</feature>
<dbReference type="VEuPathDB" id="FungiDB:FOC4_g10003339"/>
<dbReference type="VEuPathDB" id="FungiDB:FOC1_g10004837"/>
<proteinExistence type="predicted"/>
<organism evidence="2 3">
    <name type="scientific">Fusarium oxysporum</name>
    <name type="common">Fusarium vascular wilt</name>
    <dbReference type="NCBI Taxonomy" id="5507"/>
    <lineage>
        <taxon>Eukaryota</taxon>
        <taxon>Fungi</taxon>
        <taxon>Dikarya</taxon>
        <taxon>Ascomycota</taxon>
        <taxon>Pezizomycotina</taxon>
        <taxon>Sordariomycetes</taxon>
        <taxon>Hypocreomycetidae</taxon>
        <taxon>Hypocreales</taxon>
        <taxon>Nectriaceae</taxon>
        <taxon>Fusarium</taxon>
        <taxon>Fusarium oxysporum species complex</taxon>
    </lineage>
</organism>
<dbReference type="VEuPathDB" id="FungiDB:FOZG_16825"/>
<dbReference type="Proteomes" id="UP000285860">
    <property type="component" value="Unassembled WGS sequence"/>
</dbReference>
<dbReference type="VEuPathDB" id="FungiDB:FOIG_14137"/>
<dbReference type="EMBL" id="MRCY01000412">
    <property type="protein sequence ID" value="RKK87370.1"/>
    <property type="molecule type" value="Genomic_DNA"/>
</dbReference>
<evidence type="ECO:0008006" key="4">
    <source>
        <dbReference type="Google" id="ProtNLM"/>
    </source>
</evidence>
<dbReference type="Pfam" id="PF20246">
    <property type="entry name" value="DUF6601"/>
    <property type="match status" value="1"/>
</dbReference>
<accession>A0A420P4C1</accession>
<evidence type="ECO:0000256" key="1">
    <source>
        <dbReference type="SAM" id="Phobius"/>
    </source>
</evidence>
<dbReference type="AlphaFoldDB" id="A0A420P4C1"/>
<dbReference type="VEuPathDB" id="FungiDB:FOXG_17175"/>
<keyword evidence="1" id="KW-0812">Transmembrane</keyword>
<evidence type="ECO:0000313" key="2">
    <source>
        <dbReference type="EMBL" id="RKK87370.1"/>
    </source>
</evidence>
<dbReference type="PANTHER" id="PTHR34414:SF1">
    <property type="entry name" value="SUBTILISIN-LIKE SERINE PROTEASE"/>
    <property type="match status" value="1"/>
</dbReference>
<comment type="caution">
    <text evidence="2">The sequence shown here is derived from an EMBL/GenBank/DDBJ whole genome shotgun (WGS) entry which is preliminary data.</text>
</comment>
<name>A0A420P4C1_FUSOX</name>
<protein>
    <recommendedName>
        <fullName evidence="4">Subtilisin-like serine protease</fullName>
    </recommendedName>
</protein>
<reference evidence="2 3" key="1">
    <citation type="journal article" date="2018" name="Sci. Rep.">
        <title>Characterisation of pathogen-specific regions and novel effector candidates in Fusarium oxysporum f. sp. cepae.</title>
        <authorList>
            <person name="Armitage A.D."/>
            <person name="Taylor A."/>
            <person name="Sobczyk M.K."/>
            <person name="Baxter L."/>
            <person name="Greenfield B.P."/>
            <person name="Bates H.J."/>
            <person name="Wilson F."/>
            <person name="Jackson A.C."/>
            <person name="Ott S."/>
            <person name="Harrison R.J."/>
            <person name="Clarkson J.P."/>
        </authorList>
    </citation>
    <scope>NUCLEOTIDE SEQUENCE [LARGE SCALE GENOMIC DNA]</scope>
    <source>
        <strain evidence="2 3">Fo_A28</strain>
    </source>
</reference>
<dbReference type="VEuPathDB" id="FungiDB:FOMG_15073"/>
<dbReference type="InterPro" id="IPR046536">
    <property type="entry name" value="DUF6601"/>
</dbReference>
<keyword evidence="1" id="KW-0472">Membrane</keyword>
<feature type="transmembrane region" description="Helical" evidence="1">
    <location>
        <begin position="264"/>
        <end position="289"/>
    </location>
</feature>
<sequence>MSLDAPAPPFALEDQLMRNELTRWVPGHPRIALNDGDRVWDLLATEFCSDDLDQVANKLWWMSKQDSRNISPLHRQLVKRRSIVVTEDPKLHLVWIYDRIFIKPLPRYIGSYTFWRDYLCRESDSRGRGARIRQAALGYLRTYYYLIKHESDLRIAQDSSLCLVPTDITWEQFCDFTSSLGHIKDRDVSPRYAYGEIRLTRLNLYAPILLGKSHFQRVEYQYGTYFARFYGPVLFVIGVVSVALSGLQVVVSVGKDGGGGWMGAAFWVSFTAIVTSCGLLLCLGVLLVYKVAKEWKFAIQDRHRLVKEKQAAV</sequence>
<dbReference type="PANTHER" id="PTHR34414">
    <property type="entry name" value="HET DOMAIN-CONTAINING PROTEIN-RELATED"/>
    <property type="match status" value="1"/>
</dbReference>
<dbReference type="VEuPathDB" id="FungiDB:HZS61_005404"/>